<dbReference type="AlphaFoldDB" id="A0A2T4Z875"/>
<dbReference type="OrthoDB" id="9809970at2"/>
<dbReference type="PANTHER" id="PTHR11063">
    <property type="entry name" value="GLUTAMATE SEMIALDEHYDE DEHYDROGENASE"/>
    <property type="match status" value="1"/>
</dbReference>
<proteinExistence type="inferred from homology"/>
<dbReference type="CDD" id="cd07079">
    <property type="entry name" value="ALDH_F18-19_ProA-GPR"/>
    <property type="match status" value="1"/>
</dbReference>
<evidence type="ECO:0000256" key="6">
    <source>
        <dbReference type="ARBA" id="ARBA00049024"/>
    </source>
</evidence>
<dbReference type="SUPFAM" id="SSF53720">
    <property type="entry name" value="ALDH-like"/>
    <property type="match status" value="1"/>
</dbReference>
<comment type="pathway">
    <text evidence="1 7">Amino-acid biosynthesis; L-proline biosynthesis; L-glutamate 5-semialdehyde from L-glutamate: step 2/2.</text>
</comment>
<dbReference type="GO" id="GO:0004350">
    <property type="term" value="F:glutamate-5-semialdehyde dehydrogenase activity"/>
    <property type="evidence" value="ECO:0007669"/>
    <property type="project" value="UniProtKB-UniRule"/>
</dbReference>
<comment type="function">
    <text evidence="7">Catalyzes the NADPH-dependent reduction of L-glutamate 5-phosphate into L-glutamate 5-semialdehyde and phosphate. The product spontaneously undergoes cyclization to form 1-pyrroline-5-carboxylate.</text>
</comment>
<dbReference type="InterPro" id="IPR015590">
    <property type="entry name" value="Aldehyde_DH_dom"/>
</dbReference>
<evidence type="ECO:0000256" key="7">
    <source>
        <dbReference type="HAMAP-Rule" id="MF_00412"/>
    </source>
</evidence>
<keyword evidence="2 7" id="KW-0028">Amino-acid biosynthesis</keyword>
<dbReference type="PROSITE" id="PS01223">
    <property type="entry name" value="PROA"/>
    <property type="match status" value="1"/>
</dbReference>
<comment type="subcellular location">
    <subcellularLocation>
        <location evidence="7">Cytoplasm</location>
    </subcellularLocation>
</comment>
<evidence type="ECO:0000256" key="4">
    <source>
        <dbReference type="ARBA" id="ARBA00022857"/>
    </source>
</evidence>
<keyword evidence="3 7" id="KW-0641">Proline biosynthesis</keyword>
<evidence type="ECO:0000313" key="9">
    <source>
        <dbReference type="EMBL" id="PTM58101.1"/>
    </source>
</evidence>
<organism evidence="9 10">
    <name type="scientific">Desmospora activa DSM 45169</name>
    <dbReference type="NCBI Taxonomy" id="1121389"/>
    <lineage>
        <taxon>Bacteria</taxon>
        <taxon>Bacillati</taxon>
        <taxon>Bacillota</taxon>
        <taxon>Bacilli</taxon>
        <taxon>Bacillales</taxon>
        <taxon>Thermoactinomycetaceae</taxon>
        <taxon>Desmospora</taxon>
    </lineage>
</organism>
<evidence type="ECO:0000256" key="3">
    <source>
        <dbReference type="ARBA" id="ARBA00022650"/>
    </source>
</evidence>
<reference evidence="9 10" key="1">
    <citation type="submission" date="2018-04" db="EMBL/GenBank/DDBJ databases">
        <title>Genomic Encyclopedia of Archaeal and Bacterial Type Strains, Phase II (KMG-II): from individual species to whole genera.</title>
        <authorList>
            <person name="Goeker M."/>
        </authorList>
    </citation>
    <scope>NUCLEOTIDE SEQUENCE [LARGE SCALE GENOMIC DNA]</scope>
    <source>
        <strain evidence="9 10">DSM 45169</strain>
    </source>
</reference>
<dbReference type="RefSeq" id="WP_107724951.1">
    <property type="nucleotide sequence ID" value="NZ_PZZP01000001.1"/>
</dbReference>
<dbReference type="InterPro" id="IPR020593">
    <property type="entry name" value="G-glutamylP_reductase_CS"/>
</dbReference>
<accession>A0A2T4Z875</accession>
<evidence type="ECO:0000256" key="5">
    <source>
        <dbReference type="ARBA" id="ARBA00023002"/>
    </source>
</evidence>
<comment type="catalytic activity">
    <reaction evidence="6 7">
        <text>L-glutamate 5-semialdehyde + phosphate + NADP(+) = L-glutamyl 5-phosphate + NADPH + H(+)</text>
        <dbReference type="Rhea" id="RHEA:19541"/>
        <dbReference type="ChEBI" id="CHEBI:15378"/>
        <dbReference type="ChEBI" id="CHEBI:43474"/>
        <dbReference type="ChEBI" id="CHEBI:57783"/>
        <dbReference type="ChEBI" id="CHEBI:58066"/>
        <dbReference type="ChEBI" id="CHEBI:58274"/>
        <dbReference type="ChEBI" id="CHEBI:58349"/>
        <dbReference type="EC" id="1.2.1.41"/>
    </reaction>
</comment>
<sequence length="417" mass="45041">MEQSDVRKKAGLARSSVRQLARLEEKEKNAALEAIADAMIRHTGEILRENEKDLAAGETVGISAALTDRLTLTEKRLAEMAEGLHQLCQLPDPIGEVLEMRELENGLQIEKVRVPLGVIGMIYEARPNVTVDAAGLALKTGNAIVLRGSSSAFHSNRALTGVIQQALTNTALPPTAVQLVEEREREAVQELMTANGLIDVIIPRGGAGLIQRVVQESTVPVLETGVGNCHLYVDQAADVDMAREIVINAKTDRPAVCNAAETVLVHRKWAESHLAELCEALSKCGVEIRGCDVARALVPQAKAATADDWDTEYLDLVLAVKVVNSLAEALDHIENHGTRHSEAIITQDEEAARTFFIGVDAAAVYHNASTRFTDGGQFGFGAEIGISTQKLHARGPMGLKEMTSYQYRIHGSGQIRG</sequence>
<dbReference type="GO" id="GO:0050661">
    <property type="term" value="F:NADP binding"/>
    <property type="evidence" value="ECO:0007669"/>
    <property type="project" value="InterPro"/>
</dbReference>
<dbReference type="FunFam" id="3.40.309.10:FF:000006">
    <property type="entry name" value="Gamma-glutamyl phosphate reductase"/>
    <property type="match status" value="1"/>
</dbReference>
<dbReference type="InterPro" id="IPR012134">
    <property type="entry name" value="Glu-5-SA_DH"/>
</dbReference>
<keyword evidence="7" id="KW-0963">Cytoplasm</keyword>
<dbReference type="UniPathway" id="UPA00098">
    <property type="reaction ID" value="UER00360"/>
</dbReference>
<dbReference type="HAMAP" id="MF_00412">
    <property type="entry name" value="ProA"/>
    <property type="match status" value="1"/>
</dbReference>
<evidence type="ECO:0000259" key="8">
    <source>
        <dbReference type="Pfam" id="PF00171"/>
    </source>
</evidence>
<dbReference type="Pfam" id="PF00171">
    <property type="entry name" value="Aldedh"/>
    <property type="match status" value="1"/>
</dbReference>
<dbReference type="NCBIfam" id="NF001221">
    <property type="entry name" value="PRK00197.1"/>
    <property type="match status" value="1"/>
</dbReference>
<dbReference type="PIRSF" id="PIRSF000151">
    <property type="entry name" value="GPR"/>
    <property type="match status" value="1"/>
</dbReference>
<dbReference type="GO" id="GO:0055129">
    <property type="term" value="P:L-proline biosynthetic process"/>
    <property type="evidence" value="ECO:0007669"/>
    <property type="project" value="UniProtKB-UniRule"/>
</dbReference>
<comment type="caution">
    <text evidence="9">The sequence shown here is derived from an EMBL/GenBank/DDBJ whole genome shotgun (WGS) entry which is preliminary data.</text>
</comment>
<dbReference type="PANTHER" id="PTHR11063:SF8">
    <property type="entry name" value="DELTA-1-PYRROLINE-5-CARBOXYLATE SYNTHASE"/>
    <property type="match status" value="1"/>
</dbReference>
<dbReference type="EC" id="1.2.1.41" evidence="7"/>
<gene>
    <name evidence="7" type="primary">proA</name>
    <name evidence="9" type="ORF">C8J48_0673</name>
</gene>
<keyword evidence="5 7" id="KW-0560">Oxidoreductase</keyword>
<evidence type="ECO:0000256" key="2">
    <source>
        <dbReference type="ARBA" id="ARBA00022605"/>
    </source>
</evidence>
<evidence type="ECO:0000256" key="1">
    <source>
        <dbReference type="ARBA" id="ARBA00004985"/>
    </source>
</evidence>
<dbReference type="GO" id="GO:0005737">
    <property type="term" value="C:cytoplasm"/>
    <property type="evidence" value="ECO:0007669"/>
    <property type="project" value="UniProtKB-SubCell"/>
</dbReference>
<dbReference type="NCBIfam" id="TIGR00407">
    <property type="entry name" value="proA"/>
    <property type="match status" value="1"/>
</dbReference>
<comment type="similarity">
    <text evidence="7">Belongs to the gamma-glutamyl phosphate reductase family.</text>
</comment>
<dbReference type="InterPro" id="IPR016162">
    <property type="entry name" value="Ald_DH_N"/>
</dbReference>
<keyword evidence="4 7" id="KW-0521">NADP</keyword>
<dbReference type="Proteomes" id="UP000241639">
    <property type="component" value="Unassembled WGS sequence"/>
</dbReference>
<feature type="domain" description="Aldehyde dehydrogenase" evidence="8">
    <location>
        <begin position="3"/>
        <end position="286"/>
    </location>
</feature>
<evidence type="ECO:0000313" key="10">
    <source>
        <dbReference type="Proteomes" id="UP000241639"/>
    </source>
</evidence>
<dbReference type="Gene3D" id="3.40.309.10">
    <property type="entry name" value="Aldehyde Dehydrogenase, Chain A, domain 2"/>
    <property type="match status" value="1"/>
</dbReference>
<dbReference type="InterPro" id="IPR016161">
    <property type="entry name" value="Ald_DH/histidinol_DH"/>
</dbReference>
<protein>
    <recommendedName>
        <fullName evidence="7">Gamma-glutamyl phosphate reductase</fullName>
        <shortName evidence="7">GPR</shortName>
        <ecNumber evidence="7">1.2.1.41</ecNumber>
    </recommendedName>
    <alternativeName>
        <fullName evidence="7">Glutamate-5-semialdehyde dehydrogenase</fullName>
    </alternativeName>
    <alternativeName>
        <fullName evidence="7">Glutamyl-gamma-semialdehyde dehydrogenase</fullName>
        <shortName evidence="7">GSA dehydrogenase</shortName>
    </alternativeName>
</protein>
<dbReference type="EMBL" id="PZZP01000001">
    <property type="protein sequence ID" value="PTM58101.1"/>
    <property type="molecule type" value="Genomic_DNA"/>
</dbReference>
<dbReference type="InterPro" id="IPR000965">
    <property type="entry name" value="GPR_dom"/>
</dbReference>
<keyword evidence="10" id="KW-1185">Reference proteome</keyword>
<name>A0A2T4Z875_9BACL</name>
<dbReference type="Gene3D" id="3.40.605.10">
    <property type="entry name" value="Aldehyde Dehydrogenase, Chain A, domain 1"/>
    <property type="match status" value="1"/>
</dbReference>
<dbReference type="InterPro" id="IPR016163">
    <property type="entry name" value="Ald_DH_C"/>
</dbReference>